<protein>
    <recommendedName>
        <fullName evidence="2">Protein kinase domain-containing protein</fullName>
    </recommendedName>
</protein>
<feature type="region of interest" description="Disordered" evidence="1">
    <location>
        <begin position="1"/>
        <end position="22"/>
    </location>
</feature>
<comment type="caution">
    <text evidence="3">The sequence shown here is derived from an EMBL/GenBank/DDBJ whole genome shotgun (WGS) entry which is preliminary data.</text>
</comment>
<dbReference type="EMBL" id="JAZAVJ010000111">
    <property type="protein sequence ID" value="KAK7414108.1"/>
    <property type="molecule type" value="Genomic_DNA"/>
</dbReference>
<evidence type="ECO:0000256" key="1">
    <source>
        <dbReference type="SAM" id="MobiDB-lite"/>
    </source>
</evidence>
<feature type="compositionally biased region" description="Low complexity" evidence="1">
    <location>
        <begin position="1"/>
        <end position="15"/>
    </location>
</feature>
<dbReference type="InterPro" id="IPR011009">
    <property type="entry name" value="Kinase-like_dom_sf"/>
</dbReference>
<evidence type="ECO:0000313" key="3">
    <source>
        <dbReference type="EMBL" id="KAK7414108.1"/>
    </source>
</evidence>
<sequence length="354" mass="39792">MSDAPSTTSPATTQPPEAPPPPWSVLEFTFSNRDTDSELVITCCGKRFFLHLFADNFSESPQLRERYLFFLEVAENYELDGFTIEDFHDWAVEPLFPLFRKLSPCDKDQICTLHDFLFPESFVYTLRAVSQELVPVPYEDSHVGGASRFGVHLADELCSPFESFLPSDVQIDKEPTIGPPSGMPSKVRLKDGTHAFFKFIRRGDRHFLRSELDNYKKNSKAQLDDSLRISRLYSLVRDKAGVVFGLLLTYIDCGRVTLSCAMNMDTTAPLREKWVLQLRHIISQLHVAGIAWGDAKPDNVLIDGNEDVWVVDFGGGYTEGWMPKEQAGTVAGDLHALEKMVGFITAEGRGELDA</sequence>
<evidence type="ECO:0000259" key="2">
    <source>
        <dbReference type="PROSITE" id="PS50011"/>
    </source>
</evidence>
<dbReference type="Proteomes" id="UP001498476">
    <property type="component" value="Unassembled WGS sequence"/>
</dbReference>
<proteinExistence type="predicted"/>
<feature type="domain" description="Protein kinase" evidence="2">
    <location>
        <begin position="138"/>
        <end position="354"/>
    </location>
</feature>
<keyword evidence="4" id="KW-1185">Reference proteome</keyword>
<gene>
    <name evidence="3" type="ORF">QQX98_007051</name>
</gene>
<reference evidence="3 4" key="1">
    <citation type="journal article" date="2025" name="Microbiol. Resour. Announc.">
        <title>Draft genome sequences for Neonectria magnoliae and Neonectria punicea, canker pathogens of Liriodendron tulipifera and Acer saccharum in West Virginia.</title>
        <authorList>
            <person name="Petronek H.M."/>
            <person name="Kasson M.T."/>
            <person name="Metheny A.M."/>
            <person name="Stauder C.M."/>
            <person name="Lovett B."/>
            <person name="Lynch S.C."/>
            <person name="Garnas J.R."/>
            <person name="Kasson L.R."/>
            <person name="Stajich J.E."/>
        </authorList>
    </citation>
    <scope>NUCLEOTIDE SEQUENCE [LARGE SCALE GENOMIC DNA]</scope>
    <source>
        <strain evidence="3 4">NRRL 64653</strain>
    </source>
</reference>
<evidence type="ECO:0000313" key="4">
    <source>
        <dbReference type="Proteomes" id="UP001498476"/>
    </source>
</evidence>
<dbReference type="Gene3D" id="1.10.510.10">
    <property type="entry name" value="Transferase(Phosphotransferase) domain 1"/>
    <property type="match status" value="1"/>
</dbReference>
<dbReference type="PROSITE" id="PS50011">
    <property type="entry name" value="PROTEIN_KINASE_DOM"/>
    <property type="match status" value="1"/>
</dbReference>
<dbReference type="SUPFAM" id="SSF56112">
    <property type="entry name" value="Protein kinase-like (PK-like)"/>
    <property type="match status" value="1"/>
</dbReference>
<name>A0ABR1GZI9_9HYPO</name>
<organism evidence="3 4">
    <name type="scientific">Neonectria punicea</name>
    <dbReference type="NCBI Taxonomy" id="979145"/>
    <lineage>
        <taxon>Eukaryota</taxon>
        <taxon>Fungi</taxon>
        <taxon>Dikarya</taxon>
        <taxon>Ascomycota</taxon>
        <taxon>Pezizomycotina</taxon>
        <taxon>Sordariomycetes</taxon>
        <taxon>Hypocreomycetidae</taxon>
        <taxon>Hypocreales</taxon>
        <taxon>Nectriaceae</taxon>
        <taxon>Neonectria</taxon>
    </lineage>
</organism>
<dbReference type="InterPro" id="IPR000719">
    <property type="entry name" value="Prot_kinase_dom"/>
</dbReference>
<accession>A0ABR1GZI9</accession>